<organism evidence="1 2">
    <name type="scientific">Amycolatopsis lexingtonensis</name>
    <dbReference type="NCBI Taxonomy" id="218822"/>
    <lineage>
        <taxon>Bacteria</taxon>
        <taxon>Bacillati</taxon>
        <taxon>Actinomycetota</taxon>
        <taxon>Actinomycetes</taxon>
        <taxon>Pseudonocardiales</taxon>
        <taxon>Pseudonocardiaceae</taxon>
        <taxon>Amycolatopsis</taxon>
    </lineage>
</organism>
<dbReference type="RefSeq" id="WP_086861763.1">
    <property type="nucleotide sequence ID" value="NZ_JADBEG010000001.1"/>
</dbReference>
<sequence length="126" mass="13530">MLQAYFGGDILTAEQANGIRPAADEVSRFAFLEVTTAKQSLQPSAAWRVKYRSCQLSGINAAGLTEVAKRSVNVRKSDFDSALGSVAFAVRCVIRDGLAEKVTLMLVSATSTVKHIIKAVQERSPA</sequence>
<dbReference type="Proteomes" id="UP000631670">
    <property type="component" value="Unassembled WGS sequence"/>
</dbReference>
<evidence type="ECO:0000313" key="1">
    <source>
        <dbReference type="EMBL" id="MBE1500938.1"/>
    </source>
</evidence>
<evidence type="ECO:0008006" key="3">
    <source>
        <dbReference type="Google" id="ProtNLM"/>
    </source>
</evidence>
<comment type="caution">
    <text evidence="1">The sequence shown here is derived from an EMBL/GenBank/DDBJ whole genome shotgun (WGS) entry which is preliminary data.</text>
</comment>
<proteinExistence type="predicted"/>
<protein>
    <recommendedName>
        <fullName evidence="3">Transposase</fullName>
    </recommendedName>
</protein>
<gene>
    <name evidence="1" type="ORF">H4696_008038</name>
</gene>
<name>A0ABR9ICM6_9PSEU</name>
<evidence type="ECO:0000313" key="2">
    <source>
        <dbReference type="Proteomes" id="UP000631670"/>
    </source>
</evidence>
<keyword evidence="2" id="KW-1185">Reference proteome</keyword>
<dbReference type="EMBL" id="JADBEG010000001">
    <property type="protein sequence ID" value="MBE1500938.1"/>
    <property type="molecule type" value="Genomic_DNA"/>
</dbReference>
<reference evidence="1 2" key="1">
    <citation type="submission" date="2020-10" db="EMBL/GenBank/DDBJ databases">
        <title>Sequencing the genomes of 1000 actinobacteria strains.</title>
        <authorList>
            <person name="Klenk H.-P."/>
        </authorList>
    </citation>
    <scope>NUCLEOTIDE SEQUENCE [LARGE SCALE GENOMIC DNA]</scope>
    <source>
        <strain evidence="1 2">DSM 44653</strain>
    </source>
</reference>
<accession>A0ABR9ICM6</accession>